<name>A0A318MPK8_9BIFI</name>
<dbReference type="OrthoDB" id="9811746at2"/>
<sequence>MLRLQQVADRAASRKNDPKRHKCFISYHVDDMPEVEQFIEVFGSEFIARSVGVTVDDDFVNSADEDYIKRRIREKYLTDSTVTIVLLGRCTWTRKFVDWEISSSLRNDTNNKRNGLLVYPLPSVQNWAHLPMRIADNWSAENPENSYAHCCMYPLSLLALRSDIETAFNNRVAKACFVNNSRALQEENLSCS</sequence>
<dbReference type="Pfam" id="PF08937">
    <property type="entry name" value="ThsB_TIR"/>
    <property type="match status" value="1"/>
</dbReference>
<evidence type="ECO:0000259" key="1">
    <source>
        <dbReference type="Pfam" id="PF08937"/>
    </source>
</evidence>
<feature type="domain" description="Thoeris protein ThsB TIR-like" evidence="1">
    <location>
        <begin position="24"/>
        <end position="119"/>
    </location>
</feature>
<protein>
    <recommendedName>
        <fullName evidence="1">Thoeris protein ThsB TIR-like domain-containing protein</fullName>
    </recommendedName>
</protein>
<evidence type="ECO:0000313" key="2">
    <source>
        <dbReference type="EMBL" id="PXY85941.1"/>
    </source>
</evidence>
<accession>A0A318MPK8</accession>
<dbReference type="InterPro" id="IPR015032">
    <property type="entry name" value="ThsB__TIR-like_domain"/>
</dbReference>
<reference evidence="2 3" key="1">
    <citation type="submission" date="2018-05" db="EMBL/GenBank/DDBJ databases">
        <title>Reference genomes for bee gut microbiota database.</title>
        <authorList>
            <person name="Ellegaard K.M."/>
        </authorList>
    </citation>
    <scope>NUCLEOTIDE SEQUENCE [LARGE SCALE GENOMIC DNA]</scope>
    <source>
        <strain evidence="2 3">ESL0200</strain>
    </source>
</reference>
<evidence type="ECO:0000313" key="3">
    <source>
        <dbReference type="Proteomes" id="UP000247744"/>
    </source>
</evidence>
<dbReference type="Proteomes" id="UP000247744">
    <property type="component" value="Unassembled WGS sequence"/>
</dbReference>
<proteinExistence type="predicted"/>
<comment type="caution">
    <text evidence="2">The sequence shown here is derived from an EMBL/GenBank/DDBJ whole genome shotgun (WGS) entry which is preliminary data.</text>
</comment>
<dbReference type="EMBL" id="QGLL01000001">
    <property type="protein sequence ID" value="PXY85941.1"/>
    <property type="molecule type" value="Genomic_DNA"/>
</dbReference>
<gene>
    <name evidence="2" type="ORF">DKK75_00190</name>
</gene>
<dbReference type="Gene3D" id="3.40.50.11200">
    <property type="match status" value="1"/>
</dbReference>
<dbReference type="AlphaFoldDB" id="A0A318MPK8"/>
<organism evidence="2 3">
    <name type="scientific">Bifidobacterium asteroides</name>
    <dbReference type="NCBI Taxonomy" id="1684"/>
    <lineage>
        <taxon>Bacteria</taxon>
        <taxon>Bacillati</taxon>
        <taxon>Actinomycetota</taxon>
        <taxon>Actinomycetes</taxon>
        <taxon>Bifidobacteriales</taxon>
        <taxon>Bifidobacteriaceae</taxon>
        <taxon>Bifidobacterium</taxon>
    </lineage>
</organism>